<reference evidence="2" key="1">
    <citation type="journal article" date="2019" name="Int. J. Syst. Evol. Microbiol.">
        <title>The Global Catalogue of Microorganisms (GCM) 10K type strain sequencing project: providing services to taxonomists for standard genome sequencing and annotation.</title>
        <authorList>
            <consortium name="The Broad Institute Genomics Platform"/>
            <consortium name="The Broad Institute Genome Sequencing Center for Infectious Disease"/>
            <person name="Wu L."/>
            <person name="Ma J."/>
        </authorList>
    </citation>
    <scope>NUCLEOTIDE SEQUENCE [LARGE SCALE GENOMIC DNA]</scope>
    <source>
        <strain evidence="2">JCM 16227</strain>
    </source>
</reference>
<accession>A0ABP5UYZ7</accession>
<evidence type="ECO:0000313" key="1">
    <source>
        <dbReference type="EMBL" id="GAA2390311.1"/>
    </source>
</evidence>
<keyword evidence="2" id="KW-1185">Reference proteome</keyword>
<sequence>MTDPITDSIATVVATGALPDQPADLLALIDAAAVKLAETSLSPETEPELLAHTEAPWV</sequence>
<gene>
    <name evidence="1" type="ORF">GCM10009855_32930</name>
</gene>
<name>A0ABP5UYZ7_9ACTN</name>
<dbReference type="RefSeq" id="WP_346077426.1">
    <property type="nucleotide sequence ID" value="NZ_BAAARB010000023.1"/>
</dbReference>
<organism evidence="1 2">
    <name type="scientific">Gordonia cholesterolivorans</name>
    <dbReference type="NCBI Taxonomy" id="559625"/>
    <lineage>
        <taxon>Bacteria</taxon>
        <taxon>Bacillati</taxon>
        <taxon>Actinomycetota</taxon>
        <taxon>Actinomycetes</taxon>
        <taxon>Mycobacteriales</taxon>
        <taxon>Gordoniaceae</taxon>
        <taxon>Gordonia</taxon>
    </lineage>
</organism>
<comment type="caution">
    <text evidence="1">The sequence shown here is derived from an EMBL/GenBank/DDBJ whole genome shotgun (WGS) entry which is preliminary data.</text>
</comment>
<dbReference type="EMBL" id="BAAARB010000023">
    <property type="protein sequence ID" value="GAA2390311.1"/>
    <property type="molecule type" value="Genomic_DNA"/>
</dbReference>
<dbReference type="Proteomes" id="UP001501170">
    <property type="component" value="Unassembled WGS sequence"/>
</dbReference>
<protein>
    <submittedName>
        <fullName evidence="1">Uncharacterized protein</fullName>
    </submittedName>
</protein>
<proteinExistence type="predicted"/>
<evidence type="ECO:0000313" key="2">
    <source>
        <dbReference type="Proteomes" id="UP001501170"/>
    </source>
</evidence>